<feature type="domain" description="Aminoacyl-transfer RNA synthetases class-II family profile" evidence="8">
    <location>
        <begin position="141"/>
        <end position="441"/>
    </location>
</feature>
<accession>A0A1F5NUM3</accession>
<evidence type="ECO:0000256" key="2">
    <source>
        <dbReference type="ARBA" id="ARBA00022598"/>
    </source>
</evidence>
<reference evidence="9 10" key="1">
    <citation type="journal article" date="2016" name="Nat. Commun.">
        <title>Thousands of microbial genomes shed light on interconnected biogeochemical processes in an aquifer system.</title>
        <authorList>
            <person name="Anantharaman K."/>
            <person name="Brown C.T."/>
            <person name="Hug L.A."/>
            <person name="Sharon I."/>
            <person name="Castelle C.J."/>
            <person name="Probst A.J."/>
            <person name="Thomas B.C."/>
            <person name="Singh A."/>
            <person name="Wilkins M.J."/>
            <person name="Karaoz U."/>
            <person name="Brodie E.L."/>
            <person name="Williams K.H."/>
            <person name="Hubbard S.S."/>
            <person name="Banfield J.F."/>
        </authorList>
    </citation>
    <scope>NUCLEOTIDE SEQUENCE [LARGE SCALE GENOMIC DNA]</scope>
</reference>
<evidence type="ECO:0000313" key="9">
    <source>
        <dbReference type="EMBL" id="OGE81222.1"/>
    </source>
</evidence>
<dbReference type="InterPro" id="IPR047090">
    <property type="entry name" value="AspRS_core"/>
</dbReference>
<evidence type="ECO:0000256" key="4">
    <source>
        <dbReference type="ARBA" id="ARBA00022840"/>
    </source>
</evidence>
<dbReference type="PRINTS" id="PR01042">
    <property type="entry name" value="TRNASYNTHASP"/>
</dbReference>
<evidence type="ECO:0000259" key="8">
    <source>
        <dbReference type="PROSITE" id="PS50862"/>
    </source>
</evidence>
<evidence type="ECO:0000256" key="6">
    <source>
        <dbReference type="ARBA" id="ARBA00023146"/>
    </source>
</evidence>
<dbReference type="CDD" id="cd00777">
    <property type="entry name" value="AspRS_core"/>
    <property type="match status" value="1"/>
</dbReference>
<evidence type="ECO:0000256" key="7">
    <source>
        <dbReference type="HAMAP-Rule" id="MF_00044"/>
    </source>
</evidence>
<dbReference type="Gene3D" id="2.40.50.140">
    <property type="entry name" value="Nucleic acid-binding proteins"/>
    <property type="match status" value="1"/>
</dbReference>
<name>A0A1F5NUM3_9BACT</name>
<dbReference type="EC" id="6.1.1.23" evidence="7"/>
<dbReference type="GO" id="GO:0004815">
    <property type="term" value="F:aspartate-tRNA ligase activity"/>
    <property type="evidence" value="ECO:0007669"/>
    <property type="project" value="UniProtKB-UniRule"/>
</dbReference>
<dbReference type="Proteomes" id="UP000178892">
    <property type="component" value="Unassembled WGS sequence"/>
</dbReference>
<keyword evidence="3 7" id="KW-0547">Nucleotide-binding</keyword>
<dbReference type="InterPro" id="IPR045864">
    <property type="entry name" value="aa-tRNA-synth_II/BPL/LPL"/>
</dbReference>
<dbReference type="GO" id="GO:0006422">
    <property type="term" value="P:aspartyl-tRNA aminoacylation"/>
    <property type="evidence" value="ECO:0007669"/>
    <property type="project" value="UniProtKB-UniRule"/>
</dbReference>
<feature type="binding site" evidence="7">
    <location>
        <begin position="420"/>
        <end position="423"/>
    </location>
    <ligand>
        <name>ATP</name>
        <dbReference type="ChEBI" id="CHEBI:30616"/>
    </ligand>
</feature>
<feature type="binding site" evidence="7">
    <location>
        <begin position="220"/>
        <end position="222"/>
    </location>
    <ligand>
        <name>ATP</name>
        <dbReference type="ChEBI" id="CHEBI:30616"/>
    </ligand>
</feature>
<feature type="binding site" evidence="7">
    <location>
        <position position="174"/>
    </location>
    <ligand>
        <name>L-aspartate</name>
        <dbReference type="ChEBI" id="CHEBI:29991"/>
    </ligand>
</feature>
<dbReference type="InterPro" id="IPR012340">
    <property type="entry name" value="NA-bd_OB-fold"/>
</dbReference>
<comment type="caution">
    <text evidence="9">The sequence shown here is derived from an EMBL/GenBank/DDBJ whole genome shotgun (WGS) entry which is preliminary data.</text>
</comment>
<dbReference type="InterPro" id="IPR004364">
    <property type="entry name" value="Aa-tRNA-synt_II"/>
</dbReference>
<dbReference type="STRING" id="1817825.A2720_01645"/>
<dbReference type="CDD" id="cd04317">
    <property type="entry name" value="EcAspRS_like_N"/>
    <property type="match status" value="1"/>
</dbReference>
<dbReference type="Pfam" id="PF00152">
    <property type="entry name" value="tRNA-synt_2"/>
    <property type="match status" value="1"/>
</dbReference>
<feature type="binding site" evidence="7">
    <location>
        <position position="369"/>
    </location>
    <ligand>
        <name>ATP</name>
        <dbReference type="ChEBI" id="CHEBI:30616"/>
    </ligand>
</feature>
<dbReference type="SUPFAM" id="SSF50249">
    <property type="entry name" value="Nucleic acid-binding proteins"/>
    <property type="match status" value="1"/>
</dbReference>
<protein>
    <recommendedName>
        <fullName evidence="7">Aspartate--tRNA(Asp/Asn) ligase</fullName>
        <ecNumber evidence="7">6.1.1.23</ecNumber>
    </recommendedName>
    <alternativeName>
        <fullName evidence="7">Aspartyl-tRNA synthetase</fullName>
        <shortName evidence="7">AspRS</shortName>
    </alternativeName>
    <alternativeName>
        <fullName evidence="7">Non-discriminating aspartyl-tRNA synthetase</fullName>
        <shortName evidence="7">ND-AspRS</shortName>
    </alternativeName>
</protein>
<comment type="similarity">
    <text evidence="1 7">Belongs to the class-II aminoacyl-tRNA synthetase family. Type 1 subfamily.</text>
</comment>
<dbReference type="AlphaFoldDB" id="A0A1F5NUM3"/>
<dbReference type="InterPro" id="IPR004115">
    <property type="entry name" value="GAD-like_sf"/>
</dbReference>
<proteinExistence type="inferred from homology"/>
<comment type="subcellular location">
    <subcellularLocation>
        <location evidence="7">Cytoplasm</location>
    </subcellularLocation>
</comment>
<dbReference type="InterPro" id="IPR004524">
    <property type="entry name" value="Asp-tRNA-ligase_1"/>
</dbReference>
<dbReference type="EMBL" id="MFEL01000010">
    <property type="protein sequence ID" value="OGE81222.1"/>
    <property type="molecule type" value="Genomic_DNA"/>
</dbReference>
<dbReference type="Pfam" id="PF01336">
    <property type="entry name" value="tRNA_anti-codon"/>
    <property type="match status" value="1"/>
</dbReference>
<evidence type="ECO:0000256" key="3">
    <source>
        <dbReference type="ARBA" id="ARBA00022741"/>
    </source>
</evidence>
<keyword evidence="5 7" id="KW-0648">Protein biosynthesis</keyword>
<sequence>MQRTYASETKKKVGQQVRLLGWVNIRRDHGKLVFLDLRDKSGIVQLVVNPKVSAEAHKTASETRNEYVIEVEGKVNPRSENNINSDLETGKVEIEVTKLAIINTSKPMPFDITSDTRSVNEETRLKYRYLDLRNPRMRKNLQLRHKVINFIRNYLTDDGFTEVQTPVLTKSTPEGARDYLVPSRIYPGKFFALPQSPQQYKQLLMVAGLEKYYQIAPCFRDEDARADRSPGEFYQLDLEMSFVTQADILQLIEQMYSRLVETLLPEKKISQKPWLRISYQEAKEKYGNDKPDLRQDKNNPNELAFCWVVDFPLFTAQTEEDFFHGSGNSIWAPSHHMFTSPHPDDIPLLDKDPGKVRGLQHDLVLNGVEIGGGSIRIHDPKVQEKIFDLIGFSKEQKSQFAHMLEAFEYGVPPHGGIAPGVDRFVRILAGEEKIAEVIAFPLSGNVRDPMMGSPSEVSEKQLKELHLKLDLPKKKK</sequence>
<evidence type="ECO:0000313" key="10">
    <source>
        <dbReference type="Proteomes" id="UP000178892"/>
    </source>
</evidence>
<evidence type="ECO:0000256" key="1">
    <source>
        <dbReference type="ARBA" id="ARBA00006303"/>
    </source>
</evidence>
<dbReference type="GO" id="GO:0005524">
    <property type="term" value="F:ATP binding"/>
    <property type="evidence" value="ECO:0007669"/>
    <property type="project" value="UniProtKB-UniRule"/>
</dbReference>
<dbReference type="NCBIfam" id="TIGR00459">
    <property type="entry name" value="aspS_bact"/>
    <property type="match status" value="1"/>
</dbReference>
<dbReference type="SUPFAM" id="SSF55681">
    <property type="entry name" value="Class II aaRS and biotin synthetases"/>
    <property type="match status" value="1"/>
</dbReference>
<comment type="caution">
    <text evidence="7">Lacks conserved residue(s) required for the propagation of feature annotation.</text>
</comment>
<dbReference type="NCBIfam" id="NF001750">
    <property type="entry name" value="PRK00476.1"/>
    <property type="match status" value="1"/>
</dbReference>
<dbReference type="InterPro" id="IPR047089">
    <property type="entry name" value="Asp-tRNA-ligase_1_N"/>
</dbReference>
<organism evidence="9 10">
    <name type="scientific">Candidatus Doudnabacteria bacterium RIFCSPHIGHO2_01_FULL_46_24</name>
    <dbReference type="NCBI Taxonomy" id="1817825"/>
    <lineage>
        <taxon>Bacteria</taxon>
        <taxon>Candidatus Doudnaibacteriota</taxon>
    </lineage>
</organism>
<evidence type="ECO:0000256" key="5">
    <source>
        <dbReference type="ARBA" id="ARBA00022917"/>
    </source>
</evidence>
<dbReference type="GO" id="GO:0050560">
    <property type="term" value="F:aspartate-tRNA(Asn) ligase activity"/>
    <property type="evidence" value="ECO:0007669"/>
    <property type="project" value="UniProtKB-EC"/>
</dbReference>
<dbReference type="GO" id="GO:0003676">
    <property type="term" value="F:nucleic acid binding"/>
    <property type="evidence" value="ECO:0007669"/>
    <property type="project" value="InterPro"/>
</dbReference>
<comment type="function">
    <text evidence="7">Aspartyl-tRNA synthetase with relaxed tRNA specificity since it is able to aspartylate not only its cognate tRNA(Asp) but also tRNA(Asn). Reaction proceeds in two steps: L-aspartate is first activated by ATP to form Asp-AMP and then transferred to the acceptor end of tRNA(Asp/Asn).</text>
</comment>
<feature type="binding site" evidence="7">
    <location>
        <position position="220"/>
    </location>
    <ligand>
        <name>L-aspartate</name>
        <dbReference type="ChEBI" id="CHEBI:29991"/>
    </ligand>
</feature>
<dbReference type="Gene3D" id="3.30.1360.30">
    <property type="entry name" value="GAD-like domain"/>
    <property type="match status" value="1"/>
</dbReference>
<dbReference type="GO" id="GO:0005737">
    <property type="term" value="C:cytoplasm"/>
    <property type="evidence" value="ECO:0007669"/>
    <property type="project" value="UniProtKB-SubCell"/>
</dbReference>
<dbReference type="InterPro" id="IPR004365">
    <property type="entry name" value="NA-bd_OB_tRNA"/>
</dbReference>
<keyword evidence="6 7" id="KW-0030">Aminoacyl-tRNA synthetase</keyword>
<feature type="binding site" evidence="7">
    <location>
        <position position="335"/>
    </location>
    <ligand>
        <name>L-aspartate</name>
        <dbReference type="ChEBI" id="CHEBI:29991"/>
    </ligand>
</feature>
<feature type="binding site" evidence="7">
    <location>
        <position position="376"/>
    </location>
    <ligand>
        <name>L-aspartate</name>
        <dbReference type="ChEBI" id="CHEBI:29991"/>
    </ligand>
</feature>
<comment type="subunit">
    <text evidence="7">Homodimer.</text>
</comment>
<dbReference type="InterPro" id="IPR006195">
    <property type="entry name" value="aa-tRNA-synth_II"/>
</dbReference>
<feature type="site" description="Important for tRNA non-discrimination" evidence="7">
    <location>
        <position position="29"/>
    </location>
</feature>
<dbReference type="PROSITE" id="PS50862">
    <property type="entry name" value="AA_TRNA_LIGASE_II"/>
    <property type="match status" value="1"/>
</dbReference>
<dbReference type="HAMAP" id="MF_00044">
    <property type="entry name" value="Asp_tRNA_synth_type1"/>
    <property type="match status" value="1"/>
</dbReference>
<feature type="region of interest" description="Aspartate" evidence="7">
    <location>
        <begin position="198"/>
        <end position="201"/>
    </location>
</feature>
<gene>
    <name evidence="7" type="primary">aspS</name>
    <name evidence="9" type="ORF">A2720_01645</name>
</gene>
<keyword evidence="4 7" id="KW-0067">ATP-binding</keyword>
<dbReference type="PANTHER" id="PTHR22594">
    <property type="entry name" value="ASPARTYL/LYSYL-TRNA SYNTHETASE"/>
    <property type="match status" value="1"/>
</dbReference>
<comment type="catalytic activity">
    <reaction evidence="7">
        <text>tRNA(Asx) + L-aspartate + ATP = L-aspartyl-tRNA(Asx) + AMP + diphosphate</text>
        <dbReference type="Rhea" id="RHEA:18349"/>
        <dbReference type="Rhea" id="RHEA-COMP:9710"/>
        <dbReference type="Rhea" id="RHEA-COMP:9711"/>
        <dbReference type="ChEBI" id="CHEBI:29991"/>
        <dbReference type="ChEBI" id="CHEBI:30616"/>
        <dbReference type="ChEBI" id="CHEBI:33019"/>
        <dbReference type="ChEBI" id="CHEBI:78442"/>
        <dbReference type="ChEBI" id="CHEBI:78516"/>
        <dbReference type="ChEBI" id="CHEBI:456215"/>
        <dbReference type="EC" id="6.1.1.23"/>
    </reaction>
</comment>
<dbReference type="Gene3D" id="3.30.930.10">
    <property type="entry name" value="Bira Bifunctional Protein, Domain 2"/>
    <property type="match status" value="2"/>
</dbReference>
<dbReference type="PANTHER" id="PTHR22594:SF5">
    <property type="entry name" value="ASPARTATE--TRNA LIGASE, MITOCHONDRIAL"/>
    <property type="match status" value="1"/>
</dbReference>
<keyword evidence="2 7" id="KW-0436">Ligase</keyword>
<dbReference type="InterPro" id="IPR002312">
    <property type="entry name" value="Asp/Asn-tRNA-synth_IIb"/>
</dbReference>
<keyword evidence="7" id="KW-0963">Cytoplasm</keyword>